<feature type="compositionally biased region" description="Basic and acidic residues" evidence="1">
    <location>
        <begin position="151"/>
        <end position="177"/>
    </location>
</feature>
<evidence type="ECO:0000313" key="3">
    <source>
        <dbReference type="Proteomes" id="UP000035037"/>
    </source>
</evidence>
<name>A0A0G8ARQ9_9SYNE</name>
<dbReference type="AlphaFoldDB" id="A0A0G8ARQ9"/>
<evidence type="ECO:0000256" key="1">
    <source>
        <dbReference type="SAM" id="MobiDB-lite"/>
    </source>
</evidence>
<feature type="region of interest" description="Disordered" evidence="1">
    <location>
        <begin position="132"/>
        <end position="188"/>
    </location>
</feature>
<dbReference type="EMBL" id="JYFQ01000194">
    <property type="protein sequence ID" value="KKZ10261.1"/>
    <property type="molecule type" value="Genomic_DNA"/>
</dbReference>
<sequence>MYAWTLKSGTDGSSGNRFLLSDESTVVTVTVNSAVEPVERHYRLRRALHLGALARHPSGNGAVANDAAAVSDPTTVWVAVIRRGTTASQTISSLSNGIAHKMRLAYFLTDLTGSDWVFNTGTPAPHGLAVRLPEPGDGGRLCDGDGQAEFGDSKRRDDSDGGDGDHGRDRGLRDADVHSCSSHGTKDSQERGMAVFLAWDPNPSDRGPSFSVSHALGTAAAGGLDALLNPTTMEGLGADDGSREHQQFATRLAFGFPAFGDRLTVTPALGLALSPEHTTTSLQWALTPYTGTGQVDEPWAISLKGQQQEDTTATSPVDHSFKLRFSLQL</sequence>
<evidence type="ECO:0000313" key="2">
    <source>
        <dbReference type="EMBL" id="KKZ10261.1"/>
    </source>
</evidence>
<reference evidence="2 3" key="2">
    <citation type="submission" date="2015-05" db="EMBL/GenBank/DDBJ databases">
        <title>Lifestyle Evolution in Cyanobacterial Symbionts of Sponges.</title>
        <authorList>
            <person name="Burgsdorf I."/>
            <person name="Slaby B.M."/>
            <person name="Handley K.M."/>
            <person name="Haber M."/>
            <person name="Blom J."/>
            <person name="Marshall C.W."/>
            <person name="Gilbert J.A."/>
            <person name="Hentschel U."/>
            <person name="Steindler L."/>
        </authorList>
    </citation>
    <scope>NUCLEOTIDE SEQUENCE [LARGE SCALE GENOMIC DNA]</scope>
    <source>
        <strain evidence="2">15L</strain>
    </source>
</reference>
<dbReference type="PATRIC" id="fig|1608419.3.peg.1062"/>
<comment type="caution">
    <text evidence="2">The sequence shown here is derived from an EMBL/GenBank/DDBJ whole genome shotgun (WGS) entry which is preliminary data.</text>
</comment>
<gene>
    <name evidence="2" type="ORF">TQ37_09015</name>
</gene>
<proteinExistence type="predicted"/>
<dbReference type="Proteomes" id="UP000035037">
    <property type="component" value="Unassembled WGS sequence"/>
</dbReference>
<organism evidence="2 3">
    <name type="scientific">Candidatus Synechococcus spongiarum 15L</name>
    <dbReference type="NCBI Taxonomy" id="1608419"/>
    <lineage>
        <taxon>Bacteria</taxon>
        <taxon>Bacillati</taxon>
        <taxon>Cyanobacteriota</taxon>
        <taxon>Cyanophyceae</taxon>
        <taxon>Synechococcales</taxon>
        <taxon>Synechococcaceae</taxon>
        <taxon>Synechococcus</taxon>
    </lineage>
</organism>
<reference evidence="2 3" key="1">
    <citation type="submission" date="2015-02" db="EMBL/GenBank/DDBJ databases">
        <authorList>
            <person name="Slaby B."/>
            <person name="Hentschel U."/>
        </authorList>
    </citation>
    <scope>NUCLEOTIDE SEQUENCE [LARGE SCALE GENOMIC DNA]</scope>
    <source>
        <strain evidence="2">15L</strain>
    </source>
</reference>
<accession>A0A0G8ARQ9</accession>
<protein>
    <submittedName>
        <fullName evidence="2">Uncharacterized protein</fullName>
    </submittedName>
</protein>